<keyword evidence="4" id="KW-0862">Zinc</keyword>
<protein>
    <submittedName>
        <fullName evidence="7">DNA repair protein RadC</fullName>
    </submittedName>
</protein>
<dbReference type="GO" id="GO:0006508">
    <property type="term" value="P:proteolysis"/>
    <property type="evidence" value="ECO:0007669"/>
    <property type="project" value="UniProtKB-KW"/>
</dbReference>
<keyword evidence="5" id="KW-0482">Metalloprotease</keyword>
<evidence type="ECO:0000259" key="6">
    <source>
        <dbReference type="PROSITE" id="PS50249"/>
    </source>
</evidence>
<name>A0A160TJS2_9ZZZZ</name>
<dbReference type="InterPro" id="IPR025657">
    <property type="entry name" value="RadC_JAB"/>
</dbReference>
<keyword evidence="3" id="KW-0378">Hydrolase</keyword>
<dbReference type="GO" id="GO:0008237">
    <property type="term" value="F:metallopeptidase activity"/>
    <property type="evidence" value="ECO:0007669"/>
    <property type="project" value="UniProtKB-KW"/>
</dbReference>
<dbReference type="PANTHER" id="PTHR30471">
    <property type="entry name" value="DNA REPAIR PROTEIN RADC"/>
    <property type="match status" value="1"/>
</dbReference>
<evidence type="ECO:0000256" key="3">
    <source>
        <dbReference type="ARBA" id="ARBA00022801"/>
    </source>
</evidence>
<feature type="domain" description="MPN" evidence="6">
    <location>
        <begin position="52"/>
        <end position="174"/>
    </location>
</feature>
<dbReference type="PANTHER" id="PTHR30471:SF3">
    <property type="entry name" value="UPF0758 PROTEIN YEES-RELATED"/>
    <property type="match status" value="1"/>
</dbReference>
<sequence>MDEFGSLPGVLAASGQARLRVLEGRPDLDALLGGLDAALTHIATLRFSRGPVIDSWPALLDYLRLTHAFSAVEIARVLHLDGQGRLILDEEISRGTIDEATIHVREVIRRAVELHAASIVLVHNHPSGDPAPSRADVDITRRIARAGQPLGIAVHDHLIMSTSGHASMREMGLI</sequence>
<organism evidence="7">
    <name type="scientific">hydrothermal vent metagenome</name>
    <dbReference type="NCBI Taxonomy" id="652676"/>
    <lineage>
        <taxon>unclassified sequences</taxon>
        <taxon>metagenomes</taxon>
        <taxon>ecological metagenomes</taxon>
    </lineage>
</organism>
<evidence type="ECO:0000256" key="5">
    <source>
        <dbReference type="ARBA" id="ARBA00023049"/>
    </source>
</evidence>
<dbReference type="SUPFAM" id="SSF102712">
    <property type="entry name" value="JAB1/MPN domain"/>
    <property type="match status" value="1"/>
</dbReference>
<dbReference type="GO" id="GO:0046872">
    <property type="term" value="F:metal ion binding"/>
    <property type="evidence" value="ECO:0007669"/>
    <property type="project" value="UniProtKB-KW"/>
</dbReference>
<dbReference type="PROSITE" id="PS50249">
    <property type="entry name" value="MPN"/>
    <property type="match status" value="1"/>
</dbReference>
<proteinExistence type="predicted"/>
<dbReference type="Pfam" id="PF04002">
    <property type="entry name" value="RadC"/>
    <property type="match status" value="1"/>
</dbReference>
<dbReference type="InterPro" id="IPR001405">
    <property type="entry name" value="UPF0758"/>
</dbReference>
<gene>
    <name evidence="7" type="ORF">MGWOODY_Smn2439</name>
</gene>
<evidence type="ECO:0000256" key="2">
    <source>
        <dbReference type="ARBA" id="ARBA00022723"/>
    </source>
</evidence>
<reference evidence="7" key="1">
    <citation type="submission" date="2015-10" db="EMBL/GenBank/DDBJ databases">
        <authorList>
            <person name="Gilbert D.G."/>
        </authorList>
    </citation>
    <scope>NUCLEOTIDE SEQUENCE</scope>
</reference>
<dbReference type="AlphaFoldDB" id="A0A160TJS2"/>
<dbReference type="CDD" id="cd08071">
    <property type="entry name" value="MPN_DUF2466"/>
    <property type="match status" value="1"/>
</dbReference>
<accession>A0A160TJS2</accession>
<dbReference type="InterPro" id="IPR037518">
    <property type="entry name" value="MPN"/>
</dbReference>
<evidence type="ECO:0000256" key="4">
    <source>
        <dbReference type="ARBA" id="ARBA00022833"/>
    </source>
</evidence>
<dbReference type="EMBL" id="CZQE01000113">
    <property type="protein sequence ID" value="CUS44127.1"/>
    <property type="molecule type" value="Genomic_DNA"/>
</dbReference>
<evidence type="ECO:0000256" key="1">
    <source>
        <dbReference type="ARBA" id="ARBA00022670"/>
    </source>
</evidence>
<dbReference type="PROSITE" id="PS01302">
    <property type="entry name" value="UPF0758"/>
    <property type="match status" value="1"/>
</dbReference>
<keyword evidence="1" id="KW-0645">Protease</keyword>
<evidence type="ECO:0000313" key="7">
    <source>
        <dbReference type="EMBL" id="CUS44127.1"/>
    </source>
</evidence>
<keyword evidence="2" id="KW-0479">Metal-binding</keyword>
<dbReference type="InterPro" id="IPR020891">
    <property type="entry name" value="UPF0758_CS"/>
</dbReference>
<dbReference type="Gene3D" id="3.40.140.10">
    <property type="entry name" value="Cytidine Deaminase, domain 2"/>
    <property type="match status" value="1"/>
</dbReference>